<gene>
    <name evidence="34" type="primary">itgb3a</name>
</gene>
<reference evidence="34" key="1">
    <citation type="submission" date="2025-08" db="UniProtKB">
        <authorList>
            <consortium name="RefSeq"/>
        </authorList>
    </citation>
    <scope>IDENTIFICATION</scope>
</reference>
<dbReference type="OrthoDB" id="410592at2759"/>
<dbReference type="SUPFAM" id="SSF103575">
    <property type="entry name" value="Plexin repeat"/>
    <property type="match status" value="1"/>
</dbReference>
<dbReference type="FunFam" id="4.10.1240.30:FF:000001">
    <property type="entry name" value="Integrin beta"/>
    <property type="match status" value="1"/>
</dbReference>
<comment type="similarity">
    <text evidence="5 26">Belongs to the integrin beta chain family.</text>
</comment>
<feature type="disulfide bond" evidence="25">
    <location>
        <begin position="627"/>
        <end position="630"/>
    </location>
</feature>
<dbReference type="InterPro" id="IPR014836">
    <property type="entry name" value="Integrin_bsu_cyt_dom"/>
</dbReference>
<feature type="signal peptide" evidence="28">
    <location>
        <begin position="1"/>
        <end position="23"/>
    </location>
</feature>
<keyword evidence="23" id="KW-0325">Glycoprotein</keyword>
<keyword evidence="16 26" id="KW-0130">Cell adhesion</keyword>
<keyword evidence="7" id="KW-0245">EGF-like domain</keyword>
<evidence type="ECO:0000259" key="30">
    <source>
        <dbReference type="SMART" id="SM00423"/>
    </source>
</evidence>
<feature type="disulfide bond" evidence="25">
    <location>
        <begin position="35"/>
        <end position="45"/>
    </location>
</feature>
<keyword evidence="6" id="KW-1003">Cell membrane</keyword>
<dbReference type="GO" id="GO:0042470">
    <property type="term" value="C:melanosome"/>
    <property type="evidence" value="ECO:0007669"/>
    <property type="project" value="UniProtKB-SubCell"/>
</dbReference>
<dbReference type="InterPro" id="IPR013111">
    <property type="entry name" value="EGF_extracell"/>
</dbReference>
<keyword evidence="21 25" id="KW-1015">Disulfide bond</keyword>
<protein>
    <recommendedName>
        <fullName evidence="26">Integrin beta</fullName>
    </recommendedName>
</protein>
<dbReference type="SUPFAM" id="SSF53300">
    <property type="entry name" value="vWA-like"/>
    <property type="match status" value="1"/>
</dbReference>
<evidence type="ECO:0000256" key="17">
    <source>
        <dbReference type="ARBA" id="ARBA00022949"/>
    </source>
</evidence>
<evidence type="ECO:0000259" key="29">
    <source>
        <dbReference type="SMART" id="SM00187"/>
    </source>
</evidence>
<dbReference type="SUPFAM" id="SSF69179">
    <property type="entry name" value="Integrin domains"/>
    <property type="match status" value="2"/>
</dbReference>
<evidence type="ECO:0000256" key="8">
    <source>
        <dbReference type="ARBA" id="ARBA00022541"/>
    </source>
</evidence>
<keyword evidence="8" id="KW-0517">Myogenesis</keyword>
<keyword evidence="14" id="KW-0106">Calcium</keyword>
<feature type="disulfide bond" evidence="25">
    <location>
        <begin position="499"/>
        <end position="512"/>
    </location>
</feature>
<evidence type="ECO:0000256" key="16">
    <source>
        <dbReference type="ARBA" id="ARBA00022889"/>
    </source>
</evidence>
<dbReference type="GO" id="GO:0016477">
    <property type="term" value="P:cell migration"/>
    <property type="evidence" value="ECO:0007669"/>
    <property type="project" value="TreeGrafter"/>
</dbReference>
<dbReference type="InterPro" id="IPR036465">
    <property type="entry name" value="vWFA_dom_sf"/>
</dbReference>
<feature type="disulfide bond" evidence="25">
    <location>
        <begin position="661"/>
        <end position="689"/>
    </location>
</feature>
<evidence type="ECO:0000256" key="21">
    <source>
        <dbReference type="ARBA" id="ARBA00023157"/>
    </source>
</evidence>
<evidence type="ECO:0000256" key="23">
    <source>
        <dbReference type="ARBA" id="ARBA00023180"/>
    </source>
</evidence>
<dbReference type="FunFam" id="1.20.5.100:FF:000002">
    <property type="entry name" value="Integrin beta"/>
    <property type="match status" value="1"/>
</dbReference>
<dbReference type="SMART" id="SM00423">
    <property type="entry name" value="PSI"/>
    <property type="match status" value="1"/>
</dbReference>
<dbReference type="AlphaFoldDB" id="A0A6P8FGL1"/>
<feature type="domain" description="Integrin beta subunit cytoplasmic" evidence="31">
    <location>
        <begin position="742"/>
        <end position="788"/>
    </location>
</feature>
<dbReference type="CTD" id="564266"/>
<evidence type="ECO:0000256" key="15">
    <source>
        <dbReference type="ARBA" id="ARBA00022842"/>
    </source>
</evidence>
<feature type="disulfide bond" evidence="25">
    <location>
        <begin position="400"/>
        <end position="412"/>
    </location>
</feature>
<organism evidence="33 34">
    <name type="scientific">Clupea harengus</name>
    <name type="common">Atlantic herring</name>
    <dbReference type="NCBI Taxonomy" id="7950"/>
    <lineage>
        <taxon>Eukaryota</taxon>
        <taxon>Metazoa</taxon>
        <taxon>Chordata</taxon>
        <taxon>Craniata</taxon>
        <taxon>Vertebrata</taxon>
        <taxon>Euteleostomi</taxon>
        <taxon>Actinopterygii</taxon>
        <taxon>Neopterygii</taxon>
        <taxon>Teleostei</taxon>
        <taxon>Clupei</taxon>
        <taxon>Clupeiformes</taxon>
        <taxon>Clupeoidei</taxon>
        <taxon>Clupeidae</taxon>
        <taxon>Clupea</taxon>
    </lineage>
</organism>
<feature type="disulfide bond" evidence="25">
    <location>
        <begin position="586"/>
        <end position="593"/>
    </location>
</feature>
<feature type="disulfide bond" evidence="25">
    <location>
        <begin position="607"/>
        <end position="612"/>
    </location>
</feature>
<dbReference type="Pfam" id="PF17205">
    <property type="entry name" value="PSI_integrin"/>
    <property type="match status" value="1"/>
</dbReference>
<feature type="disulfide bond" evidence="25">
    <location>
        <begin position="640"/>
        <end position="713"/>
    </location>
</feature>
<dbReference type="GO" id="GO:0005178">
    <property type="term" value="F:integrin binding"/>
    <property type="evidence" value="ECO:0007669"/>
    <property type="project" value="TreeGrafter"/>
</dbReference>
<feature type="disulfide bond" evidence="25">
    <location>
        <begin position="202"/>
        <end position="209"/>
    </location>
</feature>
<dbReference type="SUPFAM" id="SSF69687">
    <property type="entry name" value="Integrin beta tail domain"/>
    <property type="match status" value="1"/>
</dbReference>
<dbReference type="GO" id="GO:0070051">
    <property type="term" value="F:fibrinogen binding"/>
    <property type="evidence" value="ECO:0007669"/>
    <property type="project" value="TreeGrafter"/>
</dbReference>
<feature type="disulfide bond" evidence="25">
    <location>
        <begin position="27"/>
        <end position="461"/>
    </location>
</feature>
<dbReference type="GO" id="GO:0008305">
    <property type="term" value="C:integrin complex"/>
    <property type="evidence" value="ECO:0007669"/>
    <property type="project" value="TreeGrafter"/>
</dbReference>
<feature type="disulfide bond" evidence="25">
    <location>
        <begin position="568"/>
        <end position="573"/>
    </location>
</feature>
<keyword evidence="15" id="KW-0460">Magnesium</keyword>
<evidence type="ECO:0000256" key="26">
    <source>
        <dbReference type="RuleBase" id="RU000633"/>
    </source>
</evidence>
<dbReference type="SMART" id="SM01241">
    <property type="entry name" value="Integrin_b_cyt"/>
    <property type="match status" value="1"/>
</dbReference>
<feature type="disulfide bond" evidence="25">
    <location>
        <begin position="432"/>
        <end position="681"/>
    </location>
</feature>
<dbReference type="GO" id="GO:0007160">
    <property type="term" value="P:cell-matrix adhesion"/>
    <property type="evidence" value="ECO:0007669"/>
    <property type="project" value="TreeGrafter"/>
</dbReference>
<evidence type="ECO:0000313" key="33">
    <source>
        <dbReference type="Proteomes" id="UP000515152"/>
    </source>
</evidence>
<dbReference type="PROSITE" id="PS00243">
    <property type="entry name" value="I_EGF_1"/>
    <property type="match status" value="1"/>
</dbReference>
<dbReference type="GeneID" id="105890699"/>
<evidence type="ECO:0000256" key="12">
    <source>
        <dbReference type="ARBA" id="ARBA00022729"/>
    </source>
</evidence>
<dbReference type="InterPro" id="IPR002369">
    <property type="entry name" value="Integrin_bsu_VWA"/>
</dbReference>
<dbReference type="GO" id="GO:0007517">
    <property type="term" value="P:muscle organ development"/>
    <property type="evidence" value="ECO:0007669"/>
    <property type="project" value="UniProtKB-KW"/>
</dbReference>
<evidence type="ECO:0000256" key="5">
    <source>
        <dbReference type="ARBA" id="ARBA00007449"/>
    </source>
</evidence>
<dbReference type="FunFam" id="2.10.25.10:FF:000043">
    <property type="entry name" value="Integrin beta"/>
    <property type="match status" value="1"/>
</dbReference>
<keyword evidence="10 26" id="KW-0812">Transmembrane</keyword>
<feature type="disulfide bond" evidence="25">
    <location>
        <begin position="483"/>
        <end position="521"/>
    </location>
</feature>
<dbReference type="Proteomes" id="UP000515152">
    <property type="component" value="Chromosome 1"/>
</dbReference>
<keyword evidence="33" id="KW-1185">Reference proteome</keyword>
<feature type="disulfide bond" evidence="25">
    <location>
        <begin position="38"/>
        <end position="74"/>
    </location>
</feature>
<dbReference type="GO" id="GO:0009986">
    <property type="term" value="C:cell surface"/>
    <property type="evidence" value="ECO:0007669"/>
    <property type="project" value="TreeGrafter"/>
</dbReference>
<accession>A0A6P8FGL1</accession>
<dbReference type="InterPro" id="IPR057073">
    <property type="entry name" value="EGF_integrin_2"/>
</dbReference>
<keyword evidence="20 27" id="KW-0472">Membrane</keyword>
<feature type="disulfide bond" evidence="25">
    <location>
        <begin position="575"/>
        <end position="584"/>
    </location>
</feature>
<dbReference type="Pfam" id="PF00362">
    <property type="entry name" value="Integrin_beta"/>
    <property type="match status" value="1"/>
</dbReference>
<evidence type="ECO:0000259" key="31">
    <source>
        <dbReference type="SMART" id="SM01241"/>
    </source>
</evidence>
<dbReference type="PROSITE" id="PS52047">
    <property type="entry name" value="I_EGF_2"/>
    <property type="match status" value="1"/>
</dbReference>
<feature type="chain" id="PRO_5028439408" description="Integrin beta" evidence="28">
    <location>
        <begin position="24"/>
        <end position="789"/>
    </location>
</feature>
<dbReference type="SMART" id="SM01242">
    <property type="entry name" value="Integrin_B_tail"/>
    <property type="match status" value="1"/>
</dbReference>
<feature type="transmembrane region" description="Helical" evidence="27">
    <location>
        <begin position="719"/>
        <end position="741"/>
    </location>
</feature>
<evidence type="ECO:0000256" key="3">
    <source>
        <dbReference type="ARBA" id="ARBA00004297"/>
    </source>
</evidence>
<feature type="disulfide bond" evidence="25">
    <location>
        <begin position="527"/>
        <end position="532"/>
    </location>
</feature>
<dbReference type="Gene3D" id="4.10.1240.30">
    <property type="match status" value="1"/>
</dbReference>
<feature type="disulfide bond" evidence="25">
    <location>
        <begin position="570"/>
        <end position="601"/>
    </location>
</feature>
<dbReference type="InterPro" id="IPR012896">
    <property type="entry name" value="Integrin_bsu_tail"/>
</dbReference>
<dbReference type="GO" id="GO:0046872">
    <property type="term" value="F:metal ion binding"/>
    <property type="evidence" value="ECO:0007669"/>
    <property type="project" value="UniProtKB-KW"/>
</dbReference>
<dbReference type="Gene3D" id="1.20.5.100">
    <property type="entry name" value="Cytochrome c1, transmembrane anchor, C-terminal"/>
    <property type="match status" value="1"/>
</dbReference>
<name>A0A6P8FGL1_CLUHA</name>
<evidence type="ECO:0000256" key="6">
    <source>
        <dbReference type="ARBA" id="ARBA00022475"/>
    </source>
</evidence>
<dbReference type="GO" id="GO:0007229">
    <property type="term" value="P:integrin-mediated signaling pathway"/>
    <property type="evidence" value="ECO:0007669"/>
    <property type="project" value="UniProtKB-KW"/>
</dbReference>
<dbReference type="InterPro" id="IPR057243">
    <property type="entry name" value="Integrin_I-EGF_CS"/>
</dbReference>
<dbReference type="Pfam" id="PF08725">
    <property type="entry name" value="Integrin_b_cyt"/>
    <property type="match status" value="1"/>
</dbReference>
<evidence type="ECO:0000256" key="19">
    <source>
        <dbReference type="ARBA" id="ARBA00023037"/>
    </source>
</evidence>
<comment type="subcellular location">
    <subcellularLocation>
        <location evidence="26">Cell membrane</location>
        <topology evidence="26">Single-pass type I membrane protein</topology>
    </subcellularLocation>
    <subcellularLocation>
        <location evidence="3">Cell projection</location>
        <location evidence="3">Invadopodium membrane</location>
        <topology evidence="3">Single-pass type I membrane protein</topology>
    </subcellularLocation>
    <subcellularLocation>
        <location evidence="4">Cell projection</location>
        <location evidence="4">Lamellipodium</location>
    </subcellularLocation>
    <subcellularLocation>
        <location evidence="1">Cell projection</location>
        <location evidence="1">Ruffle membrane</location>
        <topology evidence="1">Single-pass type I membrane protein</topology>
    </subcellularLocation>
    <subcellularLocation>
        <location evidence="2">Melanosome</location>
    </subcellularLocation>
</comment>
<feature type="domain" description="PSI" evidence="30">
    <location>
        <begin position="26"/>
        <end position="75"/>
    </location>
</feature>
<dbReference type="InterPro" id="IPR036349">
    <property type="entry name" value="Integrin_bsu_tail_dom_sf"/>
</dbReference>
<dbReference type="FunFam" id="2.10.25.10:FF:000076">
    <property type="entry name" value="Integrin beta"/>
    <property type="match status" value="1"/>
</dbReference>
<evidence type="ECO:0000313" key="34">
    <source>
        <dbReference type="RefSeq" id="XP_031422841.1"/>
    </source>
</evidence>
<evidence type="ECO:0000256" key="24">
    <source>
        <dbReference type="ARBA" id="ARBA00023273"/>
    </source>
</evidence>
<evidence type="ECO:0000256" key="22">
    <source>
        <dbReference type="ARBA" id="ARBA00023170"/>
    </source>
</evidence>
<feature type="disulfide bond" evidence="25">
    <location>
        <begin position="634"/>
        <end position="643"/>
    </location>
</feature>
<feature type="disulfide bond" evidence="25">
    <location>
        <begin position="48"/>
        <end position="63"/>
    </location>
</feature>
<feature type="disulfide bond" evidence="25">
    <location>
        <begin position="609"/>
        <end position="657"/>
    </location>
</feature>
<evidence type="ECO:0000256" key="13">
    <source>
        <dbReference type="ARBA" id="ARBA00022737"/>
    </source>
</evidence>
<dbReference type="SMART" id="SM00187">
    <property type="entry name" value="INB"/>
    <property type="match status" value="1"/>
</dbReference>
<sequence>MESLIARYWILLALILPPSTIFAANICTSRGVSTCRDCLAIHPSCAWCTQEDFGKSGSSISRCDLKENLVGAGCGAESIEFPMSSVTIQENRPLSDKASGADQDVTQIQPQKLHLTLRPDDPRTFTVSVRQVADYPVDLYYLMDLSYSMRDDLIRLRTLGNVLAAAMAKTTSNLHMGFGAFVDKPLSPYMYIYPDEAIENPCYGIGTTCLRQFGYKHVLSLTEEVGRFTEEVGKQEVSRNRDSPEGGFDAIMQAAVCKDKVGWRPDASHLLVFTTDAKTHIALDGRIAGVIQPHDGYCHLDDLNNYSKSTTLDYPSLALISEKLSENNINLIFAVTNYVAPLYRNYSELIPGTTVGTLSSDSANVIELILDAYAKIRSRVELELSGFPDDLLSLSYNATCLNGQNFPGVKSCSGLKIGDTVSFTFETRLRVCPKEKSRTFTVKPVGFKDALEITVDFACDCACEGDAKPSSPACHHGNGTFECGVCLCNAGRLGPRCECSEDEYQLTQKDSCNPGSGAPMCSGKGECVCGQCSCRPSDFGKVWGKYCECDDYSCVRFKGELCSGHGACSCGACKCNPDWSGEYCNCSTRTDTCKSSMGRLCSGRGSCVCGKCECTQPGAYGPTCDKCPTCPDTCTIKKECVECKQYKRGPMFEEKTCSQICRDEIELVDEIIFRDTNAQNCSYKDQDDCVQRFQTYEDASGKSILFLIKDAECPKGPDVLVVLGSVTGAILLLGLAALLIWKLLITIHDRREFLKFEEERAKAKWDTGNNPLYKGATSTFTNITYRGNS</sequence>
<dbReference type="FunFam" id="3.40.50.410:FF:000002">
    <property type="entry name" value="Integrin beta"/>
    <property type="match status" value="1"/>
</dbReference>
<evidence type="ECO:0000256" key="11">
    <source>
        <dbReference type="ARBA" id="ARBA00022723"/>
    </source>
</evidence>
<dbReference type="GO" id="GO:0045202">
    <property type="term" value="C:synapse"/>
    <property type="evidence" value="ECO:0007669"/>
    <property type="project" value="TreeGrafter"/>
</dbReference>
<dbReference type="GO" id="GO:0005925">
    <property type="term" value="C:focal adhesion"/>
    <property type="evidence" value="ECO:0007669"/>
    <property type="project" value="TreeGrafter"/>
</dbReference>
<feature type="disulfide bond" evidence="25">
    <location>
        <begin position="534"/>
        <end position="547"/>
    </location>
</feature>
<keyword evidence="22" id="KW-0675">Receptor</keyword>
<evidence type="ECO:0000256" key="28">
    <source>
        <dbReference type="SAM" id="SignalP"/>
    </source>
</evidence>
<dbReference type="InterPro" id="IPR032695">
    <property type="entry name" value="Integrin_dom_sf"/>
</dbReference>
<dbReference type="Gene3D" id="2.60.40.1510">
    <property type="entry name" value="ntegrin, alpha v. Chain A, domain 3"/>
    <property type="match status" value="1"/>
</dbReference>
<dbReference type="KEGG" id="char:105890699"/>
<feature type="disulfide bond" evidence="25">
    <location>
        <begin position="474"/>
        <end position="486"/>
    </location>
</feature>
<keyword evidence="9" id="KW-0597">Phosphoprotein</keyword>
<evidence type="ECO:0000256" key="18">
    <source>
        <dbReference type="ARBA" id="ARBA00022989"/>
    </source>
</evidence>
<keyword evidence="24" id="KW-0966">Cell projection</keyword>
<feature type="domain" description="Integrin beta subunit VWA" evidence="29">
    <location>
        <begin position="34"/>
        <end position="461"/>
    </location>
</feature>
<evidence type="ECO:0000256" key="4">
    <source>
        <dbReference type="ARBA" id="ARBA00004510"/>
    </source>
</evidence>
<keyword evidence="17" id="KW-0965">Cell junction</keyword>
<evidence type="ECO:0000256" key="1">
    <source>
        <dbReference type="ARBA" id="ARBA00004199"/>
    </source>
</evidence>
<dbReference type="Gene3D" id="2.10.25.10">
    <property type="entry name" value="Laminin"/>
    <property type="match status" value="4"/>
</dbReference>
<dbReference type="GO" id="GO:0001968">
    <property type="term" value="F:fibronectin binding"/>
    <property type="evidence" value="ECO:0007669"/>
    <property type="project" value="TreeGrafter"/>
</dbReference>
<evidence type="ECO:0000256" key="20">
    <source>
        <dbReference type="ARBA" id="ARBA00023136"/>
    </source>
</evidence>
<dbReference type="PANTHER" id="PTHR10082">
    <property type="entry name" value="INTEGRIN BETA SUBUNIT"/>
    <property type="match status" value="1"/>
</dbReference>
<proteinExistence type="inferred from homology"/>
<dbReference type="Pfam" id="PF18372">
    <property type="entry name" value="I-EGF_1"/>
    <property type="match status" value="1"/>
</dbReference>
<dbReference type="InterPro" id="IPR015812">
    <property type="entry name" value="Integrin_bsu"/>
</dbReference>
<evidence type="ECO:0000256" key="9">
    <source>
        <dbReference type="ARBA" id="ARBA00022553"/>
    </source>
</evidence>
<dbReference type="Gene3D" id="3.40.50.410">
    <property type="entry name" value="von Willebrand factor, type A domain"/>
    <property type="match status" value="1"/>
</dbReference>
<evidence type="ECO:0000256" key="14">
    <source>
        <dbReference type="ARBA" id="ARBA00022837"/>
    </source>
</evidence>
<evidence type="ECO:0000259" key="32">
    <source>
        <dbReference type="SMART" id="SM01242"/>
    </source>
</evidence>
<dbReference type="SUPFAM" id="SSF57196">
    <property type="entry name" value="EGF/Laminin"/>
    <property type="match status" value="2"/>
</dbReference>
<dbReference type="GO" id="GO:0033627">
    <property type="term" value="P:cell adhesion mediated by integrin"/>
    <property type="evidence" value="ECO:0007669"/>
    <property type="project" value="TreeGrafter"/>
</dbReference>
<dbReference type="Pfam" id="PF07965">
    <property type="entry name" value="Integrin_B_tail"/>
    <property type="match status" value="1"/>
</dbReference>
<dbReference type="InterPro" id="IPR040622">
    <property type="entry name" value="EGF_integrin_1"/>
</dbReference>
<feature type="disulfide bond" evidence="25">
    <location>
        <begin position="614"/>
        <end position="624"/>
    </location>
</feature>
<feature type="domain" description="Integrin beta subunit tail" evidence="32">
    <location>
        <begin position="634"/>
        <end position="718"/>
    </location>
</feature>
<feature type="disulfide bond" evidence="25">
    <location>
        <begin position="459"/>
        <end position="463"/>
    </location>
</feature>
<evidence type="ECO:0000256" key="10">
    <source>
        <dbReference type="ARBA" id="ARBA00022692"/>
    </source>
</evidence>
<keyword evidence="12 28" id="KW-0732">Signal</keyword>
<dbReference type="GO" id="GO:0030027">
    <property type="term" value="C:lamellipodium"/>
    <property type="evidence" value="ECO:0007669"/>
    <property type="project" value="UniProtKB-SubCell"/>
</dbReference>
<dbReference type="PANTHER" id="PTHR10082:SF25">
    <property type="entry name" value="INTEGRIN BETA-3"/>
    <property type="match status" value="1"/>
</dbReference>
<dbReference type="GO" id="GO:0070527">
    <property type="term" value="P:platelet aggregation"/>
    <property type="evidence" value="ECO:0007669"/>
    <property type="project" value="TreeGrafter"/>
</dbReference>
<dbReference type="InterPro" id="IPR033760">
    <property type="entry name" value="Integrin_beta_N"/>
</dbReference>
<dbReference type="GO" id="GO:0032587">
    <property type="term" value="C:ruffle membrane"/>
    <property type="evidence" value="ECO:0007669"/>
    <property type="project" value="UniProtKB-SubCell"/>
</dbReference>
<evidence type="ECO:0000256" key="25">
    <source>
        <dbReference type="PIRSR" id="PIRSR002512-1"/>
    </source>
</evidence>
<dbReference type="RefSeq" id="XP_031422841.1">
    <property type="nucleotide sequence ID" value="XM_031566981.2"/>
</dbReference>
<keyword evidence="13" id="KW-0677">Repeat</keyword>
<feature type="disulfide bond" evidence="25">
    <location>
        <begin position="257"/>
        <end position="298"/>
    </location>
</feature>
<keyword evidence="18 27" id="KW-1133">Transmembrane helix</keyword>
<evidence type="ECO:0000256" key="2">
    <source>
        <dbReference type="ARBA" id="ARBA00004223"/>
    </source>
</evidence>
<feature type="disulfide bond" evidence="25">
    <location>
        <begin position="529"/>
        <end position="562"/>
    </location>
</feature>
<dbReference type="FunFam" id="2.10.25.10:FF:000075">
    <property type="entry name" value="Integrin beta"/>
    <property type="match status" value="1"/>
</dbReference>
<feature type="disulfide bond" evidence="25">
    <location>
        <begin position="488"/>
        <end position="497"/>
    </location>
</feature>
<dbReference type="Gene3D" id="3.30.1680.10">
    <property type="entry name" value="ligand-binding face of the semaphorins, domain 2"/>
    <property type="match status" value="1"/>
</dbReference>
<evidence type="ECO:0000256" key="7">
    <source>
        <dbReference type="ARBA" id="ARBA00022536"/>
    </source>
</evidence>
<dbReference type="InterPro" id="IPR016201">
    <property type="entry name" value="PSI"/>
</dbReference>
<keyword evidence="11" id="KW-0479">Metal-binding</keyword>
<dbReference type="Pfam" id="PF23105">
    <property type="entry name" value="EGF_integrin"/>
    <property type="match status" value="1"/>
</dbReference>
<dbReference type="FunFam" id="3.30.1680.10:FF:000002">
    <property type="entry name" value="Integrin beta"/>
    <property type="match status" value="1"/>
</dbReference>
<dbReference type="Pfam" id="PF07974">
    <property type="entry name" value="EGF_2"/>
    <property type="match status" value="1"/>
</dbReference>
<keyword evidence="19 26" id="KW-0401">Integrin</keyword>
<evidence type="ECO:0000256" key="27">
    <source>
        <dbReference type="SAM" id="Phobius"/>
    </source>
</evidence>
<dbReference type="PRINTS" id="PR01186">
    <property type="entry name" value="INTEGRINB"/>
</dbReference>
<feature type="disulfide bond" evidence="25">
    <location>
        <begin position="549"/>
        <end position="554"/>
    </location>
</feature>
<dbReference type="PIRSF" id="PIRSF002512">
    <property type="entry name" value="Integrin_B"/>
    <property type="match status" value="1"/>
</dbReference>